<dbReference type="EMBL" id="GBRH01276756">
    <property type="protein sequence ID" value="JAD21139.1"/>
    <property type="molecule type" value="Transcribed_RNA"/>
</dbReference>
<evidence type="ECO:0000256" key="1">
    <source>
        <dbReference type="SAM" id="MobiDB-lite"/>
    </source>
</evidence>
<reference evidence="2" key="2">
    <citation type="journal article" date="2015" name="Data Brief">
        <title>Shoot transcriptome of the giant reed, Arundo donax.</title>
        <authorList>
            <person name="Barrero R.A."/>
            <person name="Guerrero F.D."/>
            <person name="Moolhuijzen P."/>
            <person name="Goolsby J.A."/>
            <person name="Tidwell J."/>
            <person name="Bellgard S.E."/>
            <person name="Bellgard M.I."/>
        </authorList>
    </citation>
    <scope>NUCLEOTIDE SEQUENCE</scope>
    <source>
        <tissue evidence="2">Shoot tissue taken approximately 20 cm above the soil surface</tissue>
    </source>
</reference>
<name>A0A0A8Y5B0_ARUDO</name>
<sequence length="43" mass="4805">MMHPAASGRYPSPSCSASECPGRRHRCPPWITLMQRLQVTPPL</sequence>
<evidence type="ECO:0000313" key="2">
    <source>
        <dbReference type="EMBL" id="JAD21139.1"/>
    </source>
</evidence>
<protein>
    <submittedName>
        <fullName evidence="2">Uncharacterized protein</fullName>
    </submittedName>
</protein>
<feature type="region of interest" description="Disordered" evidence="1">
    <location>
        <begin position="1"/>
        <end position="25"/>
    </location>
</feature>
<proteinExistence type="predicted"/>
<reference evidence="2" key="1">
    <citation type="submission" date="2014-09" db="EMBL/GenBank/DDBJ databases">
        <authorList>
            <person name="Magalhaes I.L.F."/>
            <person name="Oliveira U."/>
            <person name="Santos F.R."/>
            <person name="Vidigal T.H.D.A."/>
            <person name="Brescovit A.D."/>
            <person name="Santos A.J."/>
        </authorList>
    </citation>
    <scope>NUCLEOTIDE SEQUENCE</scope>
    <source>
        <tissue evidence="2">Shoot tissue taken approximately 20 cm above the soil surface</tissue>
    </source>
</reference>
<organism evidence="2">
    <name type="scientific">Arundo donax</name>
    <name type="common">Giant reed</name>
    <name type="synonym">Donax arundinaceus</name>
    <dbReference type="NCBI Taxonomy" id="35708"/>
    <lineage>
        <taxon>Eukaryota</taxon>
        <taxon>Viridiplantae</taxon>
        <taxon>Streptophyta</taxon>
        <taxon>Embryophyta</taxon>
        <taxon>Tracheophyta</taxon>
        <taxon>Spermatophyta</taxon>
        <taxon>Magnoliopsida</taxon>
        <taxon>Liliopsida</taxon>
        <taxon>Poales</taxon>
        <taxon>Poaceae</taxon>
        <taxon>PACMAD clade</taxon>
        <taxon>Arundinoideae</taxon>
        <taxon>Arundineae</taxon>
        <taxon>Arundo</taxon>
    </lineage>
</organism>
<dbReference type="AlphaFoldDB" id="A0A0A8Y5B0"/>
<accession>A0A0A8Y5B0</accession>